<sequence length="65" mass="7801">METKLKMVYWKGEKFWVGKLLEHPEIMTQGETLEDLEENMKEAYMLMTMEDVPEDHKVRELALNL</sequence>
<accession>E1YLD4</accession>
<name>E1YLD4_9BACT</name>
<organism evidence="1">
    <name type="scientific">uncultured Desulfobacterium sp</name>
    <dbReference type="NCBI Taxonomy" id="201089"/>
    <lineage>
        <taxon>Bacteria</taxon>
        <taxon>Pseudomonadati</taxon>
        <taxon>Thermodesulfobacteriota</taxon>
        <taxon>Desulfobacteria</taxon>
        <taxon>Desulfobacterales</taxon>
        <taxon>Desulfobacteriaceae</taxon>
        <taxon>Desulfobacterium</taxon>
        <taxon>environmental samples</taxon>
    </lineage>
</organism>
<gene>
    <name evidence="1" type="ORF">N47_E44290</name>
</gene>
<evidence type="ECO:0000313" key="1">
    <source>
        <dbReference type="EMBL" id="CBX30917.1"/>
    </source>
</evidence>
<dbReference type="EMBL" id="FR695877">
    <property type="protein sequence ID" value="CBX30917.1"/>
    <property type="molecule type" value="Genomic_DNA"/>
</dbReference>
<dbReference type="AlphaFoldDB" id="E1YLD4"/>
<evidence type="ECO:0008006" key="2">
    <source>
        <dbReference type="Google" id="ProtNLM"/>
    </source>
</evidence>
<reference evidence="1" key="1">
    <citation type="journal article" date="2011" name="Environ. Microbiol.">
        <title>Genomic insights into the metabolic potential of the polycyclic aromatic hydrocarbon degrading sulfate-reducing Deltaproteobacterium N47.</title>
        <authorList>
            <person name="Bergmann F."/>
            <person name="Selesi D."/>
            <person name="Weinmaier T."/>
            <person name="Tischler P."/>
            <person name="Rattei T."/>
            <person name="Meckenstock R.U."/>
        </authorList>
    </citation>
    <scope>NUCLEOTIDE SEQUENCE</scope>
</reference>
<dbReference type="Gene3D" id="3.30.160.250">
    <property type="match status" value="1"/>
</dbReference>
<protein>
    <recommendedName>
        <fullName evidence="2">HicB-like antitoxin of toxin-antitoxin system domain-containing protein</fullName>
    </recommendedName>
</protein>
<dbReference type="InterPro" id="IPR035069">
    <property type="entry name" value="TTHA1013/TTHA0281-like"/>
</dbReference>
<proteinExistence type="predicted"/>
<dbReference type="SUPFAM" id="SSF143100">
    <property type="entry name" value="TTHA1013/TTHA0281-like"/>
    <property type="match status" value="1"/>
</dbReference>